<proteinExistence type="inferred from homology"/>
<dbReference type="UniPathway" id="UPA00074">
    <property type="reaction ID" value="UER00125"/>
</dbReference>
<feature type="domain" description="ATP-grasp" evidence="12">
    <location>
        <begin position="111"/>
        <end position="315"/>
    </location>
</feature>
<dbReference type="SMART" id="SM01209">
    <property type="entry name" value="GARS_A"/>
    <property type="match status" value="1"/>
</dbReference>
<sequence>MNVLVIGQNGREHALAVSYAKSKSVKKVIMTPGNGLTDFNSPKIKNYSTVAMMDFEAIIKVCKIEGIDLVDVGQDDIIAAGYVDKFERIGITAFGPTQKASQLEWDKKWARNFMVKYSLPIPKFKAFSSQKEAIDYVNKQADRLLFVKATGLAFGKGVIKATNKAEAIFAIEQMKNFGKSGGIFLIEEGLIGEEFSLFALCDGKNYQIISWAQDHKTIYDKDKGPNTGGVGSVAPAGVVTKKILKEVDRNILFPLMKGMQKEGRPYKGILYLGGMISKSGVKVIEFNARWGDPEAEVILPSIKTDYLKIAQSILSGKLRTLKIKIDNKVRVSVAGCSKGYPGDYSKVKDKEIIGLNKAMKLPGITVFGSSIERKGERFFVNGGRVFYIVGEGKNILDARKKAYRAMNLISIEGNNLHYRTDIGFRDVERMSSLRKQGSNYCIDSGSSSHR</sequence>
<dbReference type="Pfam" id="PF02844">
    <property type="entry name" value="GARS_N"/>
    <property type="match status" value="1"/>
</dbReference>
<dbReference type="NCBIfam" id="TIGR00877">
    <property type="entry name" value="purD"/>
    <property type="match status" value="1"/>
</dbReference>
<comment type="caution">
    <text evidence="13">The sequence shown here is derived from an EMBL/GenBank/DDBJ whole genome shotgun (WGS) entry which is preliminary data.</text>
</comment>
<dbReference type="SMART" id="SM01210">
    <property type="entry name" value="GARS_C"/>
    <property type="match status" value="1"/>
</dbReference>
<evidence type="ECO:0000256" key="1">
    <source>
        <dbReference type="ARBA" id="ARBA00005174"/>
    </source>
</evidence>
<evidence type="ECO:0000256" key="4">
    <source>
        <dbReference type="ARBA" id="ARBA00022741"/>
    </source>
</evidence>
<dbReference type="Pfam" id="PF01071">
    <property type="entry name" value="GARS_A"/>
    <property type="match status" value="1"/>
</dbReference>
<dbReference type="InterPro" id="IPR000115">
    <property type="entry name" value="PRibGlycinamide_synth"/>
</dbReference>
<dbReference type="Gene3D" id="3.90.600.10">
    <property type="entry name" value="Phosphoribosylglycinamide synthetase, C-terminal domain"/>
    <property type="match status" value="1"/>
</dbReference>
<evidence type="ECO:0000259" key="12">
    <source>
        <dbReference type="PROSITE" id="PS50975"/>
    </source>
</evidence>
<evidence type="ECO:0000256" key="3">
    <source>
        <dbReference type="ARBA" id="ARBA00022598"/>
    </source>
</evidence>
<evidence type="ECO:0000256" key="5">
    <source>
        <dbReference type="ARBA" id="ARBA00022755"/>
    </source>
</evidence>
<keyword evidence="5 10" id="KW-0658">Purine biosynthesis</keyword>
<comment type="similarity">
    <text evidence="7 10">Belongs to the GARS family.</text>
</comment>
<name>A0A1F5JDS7_9BACT</name>
<dbReference type="GO" id="GO:0006189">
    <property type="term" value="P:'de novo' IMP biosynthetic process"/>
    <property type="evidence" value="ECO:0007669"/>
    <property type="project" value="UniProtKB-UniRule"/>
</dbReference>
<dbReference type="EMBL" id="MFCX01000003">
    <property type="protein sequence ID" value="OGE26794.1"/>
    <property type="molecule type" value="Genomic_DNA"/>
</dbReference>
<dbReference type="InterPro" id="IPR020561">
    <property type="entry name" value="PRibGlycinamid_synth_ATP-grasp"/>
</dbReference>
<reference evidence="13 14" key="1">
    <citation type="journal article" date="2016" name="Nat. Commun.">
        <title>Thousands of microbial genomes shed light on interconnected biogeochemical processes in an aquifer system.</title>
        <authorList>
            <person name="Anantharaman K."/>
            <person name="Brown C.T."/>
            <person name="Hug L.A."/>
            <person name="Sharon I."/>
            <person name="Castelle C.J."/>
            <person name="Probst A.J."/>
            <person name="Thomas B.C."/>
            <person name="Singh A."/>
            <person name="Wilkins M.J."/>
            <person name="Karaoz U."/>
            <person name="Brodie E.L."/>
            <person name="Williams K.H."/>
            <person name="Hubbard S.S."/>
            <person name="Banfield J.F."/>
        </authorList>
    </citation>
    <scope>NUCLEOTIDE SEQUENCE [LARGE SCALE GENOMIC DNA]</scope>
</reference>
<evidence type="ECO:0000256" key="6">
    <source>
        <dbReference type="ARBA" id="ARBA00022840"/>
    </source>
</evidence>
<dbReference type="SUPFAM" id="SSF51246">
    <property type="entry name" value="Rudiment single hybrid motif"/>
    <property type="match status" value="1"/>
</dbReference>
<dbReference type="Gene3D" id="3.30.470.20">
    <property type="entry name" value="ATP-grasp fold, B domain"/>
    <property type="match status" value="1"/>
</dbReference>
<dbReference type="InterPro" id="IPR011761">
    <property type="entry name" value="ATP-grasp"/>
</dbReference>
<dbReference type="InterPro" id="IPR016185">
    <property type="entry name" value="PreATP-grasp_dom_sf"/>
</dbReference>
<comment type="pathway">
    <text evidence="1 10">Purine metabolism; IMP biosynthesis via de novo pathway; N(1)-(5-phospho-D-ribosyl)glycinamide from 5-phospho-alpha-D-ribose 1-diphosphate: step 2/2.</text>
</comment>
<dbReference type="PANTHER" id="PTHR43472">
    <property type="entry name" value="PHOSPHORIBOSYLAMINE--GLYCINE LIGASE"/>
    <property type="match status" value="1"/>
</dbReference>
<keyword evidence="3 10" id="KW-0436">Ligase</keyword>
<dbReference type="InterPro" id="IPR020562">
    <property type="entry name" value="PRibGlycinamide_synth_N"/>
</dbReference>
<dbReference type="GO" id="GO:0046872">
    <property type="term" value="F:metal ion binding"/>
    <property type="evidence" value="ECO:0007669"/>
    <property type="project" value="InterPro"/>
</dbReference>
<dbReference type="EC" id="6.3.4.13" evidence="2 10"/>
<evidence type="ECO:0000256" key="8">
    <source>
        <dbReference type="ARBA" id="ARBA00042242"/>
    </source>
</evidence>
<evidence type="ECO:0000256" key="10">
    <source>
        <dbReference type="HAMAP-Rule" id="MF_00138"/>
    </source>
</evidence>
<gene>
    <name evidence="10" type="primary">purD</name>
    <name evidence="13" type="ORF">A3C26_03320</name>
</gene>
<evidence type="ECO:0000256" key="2">
    <source>
        <dbReference type="ARBA" id="ARBA00013255"/>
    </source>
</evidence>
<dbReference type="Proteomes" id="UP000177042">
    <property type="component" value="Unassembled WGS sequence"/>
</dbReference>
<dbReference type="InterPro" id="IPR020560">
    <property type="entry name" value="PRibGlycinamide_synth_C-dom"/>
</dbReference>
<dbReference type="InterPro" id="IPR013815">
    <property type="entry name" value="ATP_grasp_subdomain_1"/>
</dbReference>
<dbReference type="Gene3D" id="3.40.50.20">
    <property type="match status" value="1"/>
</dbReference>
<evidence type="ECO:0000313" key="14">
    <source>
        <dbReference type="Proteomes" id="UP000177042"/>
    </source>
</evidence>
<dbReference type="PROSITE" id="PS50975">
    <property type="entry name" value="ATP_GRASP"/>
    <property type="match status" value="1"/>
</dbReference>
<comment type="catalytic activity">
    <reaction evidence="10">
        <text>5-phospho-beta-D-ribosylamine + glycine + ATP = N(1)-(5-phospho-beta-D-ribosyl)glycinamide + ADP + phosphate + H(+)</text>
        <dbReference type="Rhea" id="RHEA:17453"/>
        <dbReference type="ChEBI" id="CHEBI:15378"/>
        <dbReference type="ChEBI" id="CHEBI:30616"/>
        <dbReference type="ChEBI" id="CHEBI:43474"/>
        <dbReference type="ChEBI" id="CHEBI:57305"/>
        <dbReference type="ChEBI" id="CHEBI:58681"/>
        <dbReference type="ChEBI" id="CHEBI:143788"/>
        <dbReference type="ChEBI" id="CHEBI:456216"/>
        <dbReference type="EC" id="6.3.4.13"/>
    </reaction>
</comment>
<keyword evidence="4 11" id="KW-0547">Nucleotide-binding</keyword>
<dbReference type="InterPro" id="IPR011054">
    <property type="entry name" value="Rudment_hybrid_motif"/>
</dbReference>
<dbReference type="GO" id="GO:0009113">
    <property type="term" value="P:purine nucleobase biosynthetic process"/>
    <property type="evidence" value="ECO:0007669"/>
    <property type="project" value="InterPro"/>
</dbReference>
<dbReference type="PANTHER" id="PTHR43472:SF1">
    <property type="entry name" value="PHOSPHORIBOSYLAMINE--GLYCINE LIGASE, CHLOROPLASTIC"/>
    <property type="match status" value="1"/>
</dbReference>
<evidence type="ECO:0000256" key="9">
    <source>
        <dbReference type="ARBA" id="ARBA00042864"/>
    </source>
</evidence>
<dbReference type="AlphaFoldDB" id="A0A1F5JDS7"/>
<dbReference type="InterPro" id="IPR037123">
    <property type="entry name" value="PRibGlycinamide_synth_C_sf"/>
</dbReference>
<keyword evidence="6 11" id="KW-0067">ATP-binding</keyword>
<dbReference type="GO" id="GO:0004637">
    <property type="term" value="F:phosphoribosylamine-glycine ligase activity"/>
    <property type="evidence" value="ECO:0007669"/>
    <property type="project" value="UniProtKB-UniRule"/>
</dbReference>
<evidence type="ECO:0000313" key="13">
    <source>
        <dbReference type="EMBL" id="OGE26794.1"/>
    </source>
</evidence>
<evidence type="ECO:0000256" key="7">
    <source>
        <dbReference type="ARBA" id="ARBA00038345"/>
    </source>
</evidence>
<dbReference type="Gene3D" id="3.30.1490.20">
    <property type="entry name" value="ATP-grasp fold, A domain"/>
    <property type="match status" value="1"/>
</dbReference>
<dbReference type="SUPFAM" id="SSF56059">
    <property type="entry name" value="Glutathione synthetase ATP-binding domain-like"/>
    <property type="match status" value="1"/>
</dbReference>
<dbReference type="GO" id="GO:0005524">
    <property type="term" value="F:ATP binding"/>
    <property type="evidence" value="ECO:0007669"/>
    <property type="project" value="UniProtKB-UniRule"/>
</dbReference>
<accession>A0A1F5JDS7</accession>
<dbReference type="HAMAP" id="MF_00138">
    <property type="entry name" value="GARS"/>
    <property type="match status" value="1"/>
</dbReference>
<dbReference type="Pfam" id="PF02843">
    <property type="entry name" value="GARS_C"/>
    <property type="match status" value="1"/>
</dbReference>
<dbReference type="SUPFAM" id="SSF52440">
    <property type="entry name" value="PreATP-grasp domain"/>
    <property type="match status" value="1"/>
</dbReference>
<evidence type="ECO:0000256" key="11">
    <source>
        <dbReference type="PROSITE-ProRule" id="PRU00409"/>
    </source>
</evidence>
<organism evidence="13 14">
    <name type="scientific">Candidatus Daviesbacteria bacterium RIFCSPHIGHO2_02_FULL_39_12</name>
    <dbReference type="NCBI Taxonomy" id="1797770"/>
    <lineage>
        <taxon>Bacteria</taxon>
        <taxon>Candidatus Daviesiibacteriota</taxon>
    </lineage>
</organism>
<protein>
    <recommendedName>
        <fullName evidence="2 10">Phosphoribosylamine--glycine ligase</fullName>
        <ecNumber evidence="2 10">6.3.4.13</ecNumber>
    </recommendedName>
    <alternativeName>
        <fullName evidence="10">GARS</fullName>
    </alternativeName>
    <alternativeName>
        <fullName evidence="8 10">Glycinamide ribonucleotide synthetase</fullName>
    </alternativeName>
    <alternativeName>
        <fullName evidence="9 10">Phosphoribosylglycinamide synthetase</fullName>
    </alternativeName>
</protein>